<dbReference type="GO" id="GO:0005524">
    <property type="term" value="F:ATP binding"/>
    <property type="evidence" value="ECO:0007669"/>
    <property type="project" value="UniProtKB-UniRule"/>
</dbReference>
<dbReference type="NCBIfam" id="TIGR01494">
    <property type="entry name" value="ATPase_P-type"/>
    <property type="match status" value="1"/>
</dbReference>
<protein>
    <recommendedName>
        <fullName evidence="17">Cu(+)-exporting ATPase</fullName>
        <ecNumber evidence="18">7.2.2.21</ecNumber>
        <ecNumber evidence="3">7.2.2.8</ecNumber>
    </recommendedName>
</protein>
<evidence type="ECO:0000256" key="7">
    <source>
        <dbReference type="ARBA" id="ARBA00022692"/>
    </source>
</evidence>
<dbReference type="InterPro" id="IPR018303">
    <property type="entry name" value="ATPase_P-typ_P_site"/>
</dbReference>
<keyword evidence="16 21" id="KW-0472">Membrane</keyword>
<evidence type="ECO:0000256" key="6">
    <source>
        <dbReference type="ARBA" id="ARBA00022539"/>
    </source>
</evidence>
<dbReference type="EMBL" id="CAJVAS010000002">
    <property type="protein sequence ID" value="CAG7604218.1"/>
    <property type="molecule type" value="Genomic_DNA"/>
</dbReference>
<evidence type="ECO:0000256" key="17">
    <source>
        <dbReference type="ARBA" id="ARBA00033239"/>
    </source>
</evidence>
<dbReference type="Proteomes" id="UP000693672">
    <property type="component" value="Unassembled WGS sequence"/>
</dbReference>
<dbReference type="FunFam" id="3.40.50.1000:FF:000144">
    <property type="entry name" value="copper-transporting ATPase 1 isoform X2"/>
    <property type="match status" value="1"/>
</dbReference>
<dbReference type="NCBIfam" id="TIGR01525">
    <property type="entry name" value="ATPase-IB_hvy"/>
    <property type="match status" value="1"/>
</dbReference>
<evidence type="ECO:0000256" key="9">
    <source>
        <dbReference type="ARBA" id="ARBA00022741"/>
    </source>
</evidence>
<evidence type="ECO:0000256" key="18">
    <source>
        <dbReference type="ARBA" id="ARBA00039103"/>
    </source>
</evidence>
<organism evidence="23 24">
    <name type="scientific">Paenibacillus solanacearum</name>
    <dbReference type="NCBI Taxonomy" id="2048548"/>
    <lineage>
        <taxon>Bacteria</taxon>
        <taxon>Bacillati</taxon>
        <taxon>Bacillota</taxon>
        <taxon>Bacilli</taxon>
        <taxon>Bacillales</taxon>
        <taxon>Paenibacillaceae</taxon>
        <taxon>Paenibacillus</taxon>
    </lineage>
</organism>
<dbReference type="GO" id="GO:0016887">
    <property type="term" value="F:ATP hydrolysis activity"/>
    <property type="evidence" value="ECO:0007669"/>
    <property type="project" value="InterPro"/>
</dbReference>
<evidence type="ECO:0000313" key="24">
    <source>
        <dbReference type="Proteomes" id="UP000693672"/>
    </source>
</evidence>
<evidence type="ECO:0000256" key="2">
    <source>
        <dbReference type="ARBA" id="ARBA00006024"/>
    </source>
</evidence>
<dbReference type="NCBIfam" id="TIGR01512">
    <property type="entry name" value="ATPase-IB2_Cd"/>
    <property type="match status" value="1"/>
</dbReference>
<dbReference type="PANTHER" id="PTHR48085:SF5">
    <property type="entry name" value="CADMIUM_ZINC-TRANSPORTING ATPASE HMA4-RELATED"/>
    <property type="match status" value="1"/>
</dbReference>
<comment type="caution">
    <text evidence="23">The sequence shown here is derived from an EMBL/GenBank/DDBJ whole genome shotgun (WGS) entry which is preliminary data.</text>
</comment>
<dbReference type="AlphaFoldDB" id="A0A916JVV6"/>
<evidence type="ECO:0000256" key="14">
    <source>
        <dbReference type="ARBA" id="ARBA00023008"/>
    </source>
</evidence>
<dbReference type="GO" id="GO:0046872">
    <property type="term" value="F:metal ion binding"/>
    <property type="evidence" value="ECO:0007669"/>
    <property type="project" value="UniProtKB-KW"/>
</dbReference>
<dbReference type="InterPro" id="IPR059000">
    <property type="entry name" value="ATPase_P-type_domA"/>
</dbReference>
<keyword evidence="4" id="KW-0813">Transport</keyword>
<comment type="catalytic activity">
    <reaction evidence="19">
        <text>Cu(+)(in) + ATP + H2O = Cu(+)(out) + ADP + phosphate + H(+)</text>
        <dbReference type="Rhea" id="RHEA:25792"/>
        <dbReference type="ChEBI" id="CHEBI:15377"/>
        <dbReference type="ChEBI" id="CHEBI:15378"/>
        <dbReference type="ChEBI" id="CHEBI:30616"/>
        <dbReference type="ChEBI" id="CHEBI:43474"/>
        <dbReference type="ChEBI" id="CHEBI:49552"/>
        <dbReference type="ChEBI" id="CHEBI:456216"/>
        <dbReference type="EC" id="7.2.2.8"/>
    </reaction>
</comment>
<comment type="similarity">
    <text evidence="2 21">Belongs to the cation transport ATPase (P-type) (TC 3.A.3) family. Type IB subfamily.</text>
</comment>
<evidence type="ECO:0000313" key="23">
    <source>
        <dbReference type="EMBL" id="CAG7604218.1"/>
    </source>
</evidence>
<evidence type="ECO:0000256" key="19">
    <source>
        <dbReference type="ARBA" id="ARBA00049289"/>
    </source>
</evidence>
<proteinExistence type="inferred from homology"/>
<evidence type="ECO:0000256" key="20">
    <source>
        <dbReference type="ARBA" id="ARBA00049338"/>
    </source>
</evidence>
<dbReference type="EC" id="7.2.2.21" evidence="18"/>
<comment type="subcellular location">
    <subcellularLocation>
        <location evidence="1">Cell membrane</location>
        <topology evidence="1">Multi-pass membrane protein</topology>
    </subcellularLocation>
</comment>
<dbReference type="InterPro" id="IPR001757">
    <property type="entry name" value="P_typ_ATPase"/>
</dbReference>
<dbReference type="EC" id="7.2.2.8" evidence="3"/>
<keyword evidence="8 21" id="KW-0479">Metal-binding</keyword>
<evidence type="ECO:0000256" key="11">
    <source>
        <dbReference type="ARBA" id="ARBA00022840"/>
    </source>
</evidence>
<keyword evidence="13 21" id="KW-1133">Transmembrane helix</keyword>
<evidence type="ECO:0000256" key="3">
    <source>
        <dbReference type="ARBA" id="ARBA00012517"/>
    </source>
</evidence>
<evidence type="ECO:0000256" key="4">
    <source>
        <dbReference type="ARBA" id="ARBA00022448"/>
    </source>
</evidence>
<comment type="catalytic activity">
    <reaction evidence="20">
        <text>Cd(2+)(in) + ATP + H2O = Cd(2+)(out) + ADP + phosphate + H(+)</text>
        <dbReference type="Rhea" id="RHEA:12132"/>
        <dbReference type="ChEBI" id="CHEBI:15377"/>
        <dbReference type="ChEBI" id="CHEBI:15378"/>
        <dbReference type="ChEBI" id="CHEBI:30616"/>
        <dbReference type="ChEBI" id="CHEBI:43474"/>
        <dbReference type="ChEBI" id="CHEBI:48775"/>
        <dbReference type="ChEBI" id="CHEBI:456216"/>
        <dbReference type="EC" id="7.2.2.21"/>
    </reaction>
</comment>
<evidence type="ECO:0000256" key="10">
    <source>
        <dbReference type="ARBA" id="ARBA00022796"/>
    </source>
</evidence>
<evidence type="ECO:0000256" key="5">
    <source>
        <dbReference type="ARBA" id="ARBA00022475"/>
    </source>
</evidence>
<dbReference type="PROSITE" id="PS00154">
    <property type="entry name" value="ATPASE_E1_E2"/>
    <property type="match status" value="1"/>
</dbReference>
<evidence type="ECO:0000256" key="13">
    <source>
        <dbReference type="ARBA" id="ARBA00022989"/>
    </source>
</evidence>
<feature type="domain" description="P-type ATPase A" evidence="22">
    <location>
        <begin position="116"/>
        <end position="213"/>
    </location>
</feature>
<dbReference type="GO" id="GO:0140581">
    <property type="term" value="F:P-type monovalent copper transporter activity"/>
    <property type="evidence" value="ECO:0007669"/>
    <property type="project" value="UniProtKB-EC"/>
</dbReference>
<keyword evidence="7 21" id="KW-0812">Transmembrane</keyword>
<name>A0A916JVV6_9BACL</name>
<reference evidence="23" key="1">
    <citation type="submission" date="2021-06" db="EMBL/GenBank/DDBJ databases">
        <authorList>
            <person name="Criscuolo A."/>
        </authorList>
    </citation>
    <scope>NUCLEOTIDE SEQUENCE</scope>
    <source>
        <strain evidence="23">CIP111600</strain>
    </source>
</reference>
<feature type="transmembrane region" description="Helical" evidence="21">
    <location>
        <begin position="256"/>
        <end position="284"/>
    </location>
</feature>
<feature type="transmembrane region" description="Helical" evidence="21">
    <location>
        <begin position="31"/>
        <end position="50"/>
    </location>
</feature>
<dbReference type="FunFam" id="2.70.150.10:FF:000020">
    <property type="entry name" value="Copper-exporting P-type ATPase A"/>
    <property type="match status" value="1"/>
</dbReference>
<evidence type="ECO:0000256" key="21">
    <source>
        <dbReference type="RuleBase" id="RU362081"/>
    </source>
</evidence>
<evidence type="ECO:0000256" key="1">
    <source>
        <dbReference type="ARBA" id="ARBA00004651"/>
    </source>
</evidence>
<gene>
    <name evidence="23" type="primary">cadA_2</name>
    <name evidence="23" type="ORF">PAESOLCIP111_00675</name>
</gene>
<keyword evidence="10" id="KW-0187">Copper transport</keyword>
<dbReference type="GO" id="GO:0005886">
    <property type="term" value="C:plasma membrane"/>
    <property type="evidence" value="ECO:0007669"/>
    <property type="project" value="UniProtKB-SubCell"/>
</dbReference>
<dbReference type="InterPro" id="IPR044492">
    <property type="entry name" value="P_typ_ATPase_HD_dom"/>
</dbReference>
<evidence type="ECO:0000256" key="8">
    <source>
        <dbReference type="ARBA" id="ARBA00022723"/>
    </source>
</evidence>
<keyword evidence="12" id="KW-1278">Translocase</keyword>
<dbReference type="SFLD" id="SFLDS00003">
    <property type="entry name" value="Haloacid_Dehalogenase"/>
    <property type="match status" value="1"/>
</dbReference>
<feature type="transmembrane region" description="Helical" evidence="21">
    <location>
        <begin position="231"/>
        <end position="250"/>
    </location>
</feature>
<keyword evidence="6" id="KW-0104">Cadmium</keyword>
<keyword evidence="9 21" id="KW-0547">Nucleotide-binding</keyword>
<dbReference type="NCBIfam" id="TIGR01511">
    <property type="entry name" value="ATPase-IB1_Cu"/>
    <property type="match status" value="1"/>
</dbReference>
<keyword evidence="5 21" id="KW-1003">Cell membrane</keyword>
<dbReference type="InterPro" id="IPR027256">
    <property type="entry name" value="P-typ_ATPase_IB"/>
</dbReference>
<dbReference type="PANTHER" id="PTHR48085">
    <property type="entry name" value="CADMIUM/ZINC-TRANSPORTING ATPASE HMA2-RELATED"/>
    <property type="match status" value="1"/>
</dbReference>
<keyword evidence="24" id="KW-1185">Reference proteome</keyword>
<dbReference type="GO" id="GO:0008551">
    <property type="term" value="F:P-type cadmium transporter activity"/>
    <property type="evidence" value="ECO:0007669"/>
    <property type="project" value="UniProtKB-EC"/>
</dbReference>
<evidence type="ECO:0000256" key="16">
    <source>
        <dbReference type="ARBA" id="ARBA00023136"/>
    </source>
</evidence>
<dbReference type="Pfam" id="PF00122">
    <property type="entry name" value="E1-E2_ATPase"/>
    <property type="match status" value="1"/>
</dbReference>
<evidence type="ECO:0000256" key="15">
    <source>
        <dbReference type="ARBA" id="ARBA00023065"/>
    </source>
</evidence>
<dbReference type="Pfam" id="PF00702">
    <property type="entry name" value="Hydrolase"/>
    <property type="match status" value="1"/>
</dbReference>
<feature type="transmembrane region" description="Helical" evidence="21">
    <location>
        <begin position="7"/>
        <end position="25"/>
    </location>
</feature>
<keyword evidence="23" id="KW-0378">Hydrolase</keyword>
<keyword evidence="11 21" id="KW-0067">ATP-binding</keyword>
<accession>A0A916JVV6</accession>
<dbReference type="SFLD" id="SFLDG00002">
    <property type="entry name" value="C1.7:_P-type_atpase_like"/>
    <property type="match status" value="1"/>
</dbReference>
<evidence type="ECO:0000256" key="12">
    <source>
        <dbReference type="ARBA" id="ARBA00022967"/>
    </source>
</evidence>
<keyword evidence="14" id="KW-0186">Copper</keyword>
<sequence length="633" mass="67528">METMKRIWIWFLPSFMLATILLSTIPGQESWLGFTIAFIPMLLGGGIIAYKSLLAILETRTITAGIMVVITIVGCAYLGFYQAAALVALMMFIGEFLEEITLAKTRKAVQQLMDYVPDTATVWRNEAWQTVDADELRAGEVVWVRAGERIPVDGRVVKGEGAVNQSALTGESLPVDKQPGDGVLMGTINEYGSLHIETEKVGSGTVMGKVIDIVYEAEERKGPTQKVADRFAKYFTPLILAVAAVAWFVTNDIVRTMTILVIACPCALVLATPTAAVASIGNLAKRGVLIKGGKMIEALSKVDVICLDKTGTITSGQPKVVEFAVFGNHSEADVLQWAAAVERHSEHPLARAIVDYAQERGTLDGKETDAFTALPGAGVHAVLSGNEIWIGNERVVSSSAGLGANAADTARRFISEQQQLGRTALVIIVGSECAGGIAIADTVRPEAQFTVAGLKQEGIRRVVMLTGDNEAAAQAVARQAGIEEVRSALLPADKLEYIRELQKAGHVVAMVGDGVNDAPALMLADVGIAMAGRGTDIAIESAGVALMGDQLQLLPEVLRISRRAMQLIQQNIWGFAVGFNVIGIALAMLGLISPVMGAIIHNIASLFVVMNSARMITYRRKEQIAVKAAPAQA</sequence>
<dbReference type="SFLD" id="SFLDF00027">
    <property type="entry name" value="p-type_atpase"/>
    <property type="match status" value="1"/>
</dbReference>
<evidence type="ECO:0000259" key="22">
    <source>
        <dbReference type="Pfam" id="PF00122"/>
    </source>
</evidence>
<dbReference type="CDD" id="cd02079">
    <property type="entry name" value="P-type_ATPase_HM"/>
    <property type="match status" value="1"/>
</dbReference>
<feature type="transmembrane region" description="Helical" evidence="21">
    <location>
        <begin position="598"/>
        <end position="617"/>
    </location>
</feature>
<dbReference type="InterPro" id="IPR051014">
    <property type="entry name" value="Cation_Transport_ATPase_IB"/>
</dbReference>
<dbReference type="RefSeq" id="WP_218090504.1">
    <property type="nucleotide sequence ID" value="NZ_CAJVAS010000002.1"/>
</dbReference>
<feature type="transmembrane region" description="Helical" evidence="21">
    <location>
        <begin position="62"/>
        <end position="80"/>
    </location>
</feature>
<keyword evidence="15" id="KW-0406">Ion transport</keyword>